<comment type="caution">
    <text evidence="3">The sequence shown here is derived from an EMBL/GenBank/DDBJ whole genome shotgun (WGS) entry which is preliminary data.</text>
</comment>
<feature type="compositionally biased region" description="Acidic residues" evidence="2">
    <location>
        <begin position="379"/>
        <end position="394"/>
    </location>
</feature>
<evidence type="ECO:0000256" key="1">
    <source>
        <dbReference type="SAM" id="Coils"/>
    </source>
</evidence>
<name>A0A1J4JW63_9EUKA</name>
<dbReference type="EMBL" id="MLAK01000829">
    <property type="protein sequence ID" value="OHT03377.1"/>
    <property type="molecule type" value="Genomic_DNA"/>
</dbReference>
<keyword evidence="4" id="KW-1185">Reference proteome</keyword>
<accession>A0A1J4JW63</accession>
<sequence>MLPVGDDAENMEQSTLNYVFSLFGKGITQILQQSVNQQTIIDEIRAQNRSLQTQVTNLTASMDEVEDRIFVRLQNMQPTIYTREGIPIDDALDSLSMKLVSINEKMISATESVNRVDAELSAKVDRDEFEEVSKETHHSSESFSDLSNTLQLIQKELQRLKQESQDSNDRMMQAIKYQVESRNIQNQMANEENDFSKYVLKDELNEMLKKLKLSGGALSESEQDIDSSAVVEFALSGDGPNEEKIHEAYQMLQKRKSDLENHYSTQSNMIDKEMSRLMKIAENTQQTNKPNHDEEDENDDDYNDIISEDEGFIEYESDFEDGAGEETHHEREYRNVGLDTNNNYEESEIEIRAEFNGDKRRNIGLSVNSIDGKIHNSEDGNDDSENEIDVEDEHEVSKKGGKKIRKKKVVKGKGKNRKGMKGIIQKMKSDQQQNPKIATNQQAPKIDEGKLTHRILDAVMPRVENLLVNSIVNAGSNGLKLDRNEAKQLITQLSLLDSIKTEMKGLKVKVGLKIDRSKAETELSARITKDELLRLLLEIFPDNEVLKGLIPQLKSKLPPLNGRNSQNRGSQNQNAETSYTKNKTIQKGKLAMRPSRNSHMISLNQKFLKGADGHYYLRDIGSESTEKSHGNAFGVDNSNNVDINAAFDFQPFTKVEDDDAHVHSNVVKILREQTPHDFE</sequence>
<feature type="coiled-coil region" evidence="1">
    <location>
        <begin position="143"/>
        <end position="194"/>
    </location>
</feature>
<evidence type="ECO:0000256" key="2">
    <source>
        <dbReference type="SAM" id="MobiDB-lite"/>
    </source>
</evidence>
<feature type="compositionally biased region" description="Polar residues" evidence="2">
    <location>
        <begin position="575"/>
        <end position="585"/>
    </location>
</feature>
<evidence type="ECO:0000313" key="4">
    <source>
        <dbReference type="Proteomes" id="UP000179807"/>
    </source>
</evidence>
<dbReference type="Proteomes" id="UP000179807">
    <property type="component" value="Unassembled WGS sequence"/>
</dbReference>
<protein>
    <submittedName>
        <fullName evidence="3">Uncharacterized protein</fullName>
    </submittedName>
</protein>
<evidence type="ECO:0000313" key="3">
    <source>
        <dbReference type="EMBL" id="OHT03377.1"/>
    </source>
</evidence>
<feature type="coiled-coil region" evidence="1">
    <location>
        <begin position="41"/>
        <end position="68"/>
    </location>
</feature>
<dbReference type="AlphaFoldDB" id="A0A1J4JW63"/>
<gene>
    <name evidence="3" type="ORF">TRFO_29243</name>
</gene>
<organism evidence="3 4">
    <name type="scientific">Tritrichomonas foetus</name>
    <dbReference type="NCBI Taxonomy" id="1144522"/>
    <lineage>
        <taxon>Eukaryota</taxon>
        <taxon>Metamonada</taxon>
        <taxon>Parabasalia</taxon>
        <taxon>Tritrichomonadida</taxon>
        <taxon>Tritrichomonadidae</taxon>
        <taxon>Tritrichomonas</taxon>
    </lineage>
</organism>
<feature type="region of interest" description="Disordered" evidence="2">
    <location>
        <begin position="370"/>
        <end position="418"/>
    </location>
</feature>
<keyword evidence="1" id="KW-0175">Coiled coil</keyword>
<dbReference type="GeneID" id="94841368"/>
<feature type="compositionally biased region" description="Basic residues" evidence="2">
    <location>
        <begin position="399"/>
        <end position="418"/>
    </location>
</feature>
<reference evidence="3" key="1">
    <citation type="submission" date="2016-10" db="EMBL/GenBank/DDBJ databases">
        <authorList>
            <person name="Benchimol M."/>
            <person name="Almeida L.G."/>
            <person name="Vasconcelos A.T."/>
            <person name="Perreira-Neves A."/>
            <person name="Rosa I.A."/>
            <person name="Tasca T."/>
            <person name="Bogo M.R."/>
            <person name="de Souza W."/>
        </authorList>
    </citation>
    <scope>NUCLEOTIDE SEQUENCE [LARGE SCALE GENOMIC DNA]</scope>
    <source>
        <strain evidence="3">K</strain>
    </source>
</reference>
<dbReference type="VEuPathDB" id="TrichDB:TRFO_29243"/>
<dbReference type="OrthoDB" id="10554705at2759"/>
<feature type="region of interest" description="Disordered" evidence="2">
    <location>
        <begin position="556"/>
        <end position="593"/>
    </location>
</feature>
<feature type="compositionally biased region" description="Low complexity" evidence="2">
    <location>
        <begin position="561"/>
        <end position="574"/>
    </location>
</feature>
<dbReference type="RefSeq" id="XP_068356513.1">
    <property type="nucleotide sequence ID" value="XM_068506664.1"/>
</dbReference>
<proteinExistence type="predicted"/>